<feature type="compositionally biased region" description="Polar residues" evidence="3">
    <location>
        <begin position="217"/>
        <end position="228"/>
    </location>
</feature>
<protein>
    <recommendedName>
        <fullName evidence="4">WRC domain-containing protein</fullName>
    </recommendedName>
</protein>
<evidence type="ECO:0000313" key="5">
    <source>
        <dbReference type="EMBL" id="KAK3010866.1"/>
    </source>
</evidence>
<feature type="region of interest" description="Disordered" evidence="3">
    <location>
        <begin position="149"/>
        <end position="175"/>
    </location>
</feature>
<evidence type="ECO:0000256" key="1">
    <source>
        <dbReference type="ARBA" id="ARBA00023242"/>
    </source>
</evidence>
<name>A0AA88VKY4_9ASTE</name>
<accession>A0AA88VKY4</accession>
<dbReference type="AlphaFoldDB" id="A0AA88VKY4"/>
<feature type="domain" description="WRC" evidence="4">
    <location>
        <begin position="109"/>
        <end position="153"/>
    </location>
</feature>
<feature type="region of interest" description="Disordered" evidence="3">
    <location>
        <begin position="213"/>
        <end position="251"/>
    </location>
</feature>
<evidence type="ECO:0000259" key="4">
    <source>
        <dbReference type="PROSITE" id="PS51667"/>
    </source>
</evidence>
<keyword evidence="6" id="KW-1185">Reference proteome</keyword>
<comment type="caution">
    <text evidence="5">The sequence shown here is derived from an EMBL/GenBank/DDBJ whole genome shotgun (WGS) entry which is preliminary data.</text>
</comment>
<feature type="compositionally biased region" description="Basic and acidic residues" evidence="3">
    <location>
        <begin position="153"/>
        <end position="164"/>
    </location>
</feature>
<feature type="compositionally biased region" description="Acidic residues" evidence="3">
    <location>
        <begin position="231"/>
        <end position="243"/>
    </location>
</feature>
<proteinExistence type="predicted"/>
<comment type="caution">
    <text evidence="2">Lacks conserved residue(s) required for the propagation of feature annotation.</text>
</comment>
<dbReference type="Proteomes" id="UP001188597">
    <property type="component" value="Unassembled WGS sequence"/>
</dbReference>
<sequence>MRIRKHAKIPPLLFSSSTDNILQTHVCQLNQSPWDVIIFSPDEPSPYQLDGDDSFTGNGSLGDSIGAESVASLKLSLEEEERKMLKKKYKKRQHFPEYATDDYDGVAKAEGPVLCCKSDGKAWHCLREAKEGHTLCEHHLELLKNYSNVAQSSEKKPDKAVEYKRRTRPKKISSASASNPHEFYYYSGFGPLWGKKRGPERSEASKRMPKVLEPVAQATTPSSPSQSGNVDFDEDEDDDDNNENESHQPRQLRCHNRDLFCKSTAAIAASSVTQLSHGLLCNSMAAVVAYSATPPPQSRPPWHLCRCGHVILDLALLIQ</sequence>
<gene>
    <name evidence="5" type="ORF">RJ639_012972</name>
</gene>
<dbReference type="InterPro" id="IPR014977">
    <property type="entry name" value="WRC_dom"/>
</dbReference>
<dbReference type="PROSITE" id="PS51667">
    <property type="entry name" value="WRC"/>
    <property type="match status" value="1"/>
</dbReference>
<evidence type="ECO:0000256" key="3">
    <source>
        <dbReference type="SAM" id="MobiDB-lite"/>
    </source>
</evidence>
<reference evidence="5" key="1">
    <citation type="submission" date="2022-12" db="EMBL/GenBank/DDBJ databases">
        <title>Draft genome assemblies for two species of Escallonia (Escalloniales).</title>
        <authorList>
            <person name="Chanderbali A."/>
            <person name="Dervinis C."/>
            <person name="Anghel I."/>
            <person name="Soltis D."/>
            <person name="Soltis P."/>
            <person name="Zapata F."/>
        </authorList>
    </citation>
    <scope>NUCLEOTIDE SEQUENCE</scope>
    <source>
        <strain evidence="5">UCBG64.0493</strain>
        <tissue evidence="5">Leaf</tissue>
    </source>
</reference>
<dbReference type="EMBL" id="JAVXUP010001502">
    <property type="protein sequence ID" value="KAK3010866.1"/>
    <property type="molecule type" value="Genomic_DNA"/>
</dbReference>
<organism evidence="5 6">
    <name type="scientific">Escallonia herrerae</name>
    <dbReference type="NCBI Taxonomy" id="1293975"/>
    <lineage>
        <taxon>Eukaryota</taxon>
        <taxon>Viridiplantae</taxon>
        <taxon>Streptophyta</taxon>
        <taxon>Embryophyta</taxon>
        <taxon>Tracheophyta</taxon>
        <taxon>Spermatophyta</taxon>
        <taxon>Magnoliopsida</taxon>
        <taxon>eudicotyledons</taxon>
        <taxon>Gunneridae</taxon>
        <taxon>Pentapetalae</taxon>
        <taxon>asterids</taxon>
        <taxon>campanulids</taxon>
        <taxon>Escalloniales</taxon>
        <taxon>Escalloniaceae</taxon>
        <taxon>Escallonia</taxon>
    </lineage>
</organism>
<dbReference type="PANTHER" id="PTHR34680">
    <property type="entry name" value="EXPRESSED PROTEIN"/>
    <property type="match status" value="1"/>
</dbReference>
<dbReference type="Pfam" id="PF08879">
    <property type="entry name" value="WRC"/>
    <property type="match status" value="1"/>
</dbReference>
<evidence type="ECO:0000256" key="2">
    <source>
        <dbReference type="PROSITE-ProRule" id="PRU01002"/>
    </source>
</evidence>
<keyword evidence="1" id="KW-0539">Nucleus</keyword>
<evidence type="ECO:0000313" key="6">
    <source>
        <dbReference type="Proteomes" id="UP001188597"/>
    </source>
</evidence>
<dbReference type="PANTHER" id="PTHR34680:SF3">
    <property type="entry name" value="EXPRESSED PROTEIN"/>
    <property type="match status" value="1"/>
</dbReference>